<sequence>MARKPSSDKLTEYRQHLEASKKWRKDEGYDAVWRRLVDLYKGKHYDQYSNEDRMLINISFSTINVIAPAIAVNYPKITVNAVSPDNAAQAVIAEAVVNYWWRHREIKDEFRRAVKDLLIMGHGWIKTGYRFVEESAIGEEGDDNDPQSGGEAQPNTIILQDSPFAERVSPFDVFIDSDATSMHDAKWIAQRIRRPIADVKSDKRYNKAARDDVEVMAVSRYSEDPSSRKVYDKNYGYAEIWEYYNIVDRTVSVFAIGGEAFLIKPTKIPYAFGHPFVMVRNFDVPDSFYPIGDLEQIEPLQRELNETRSQMMNHRKRFSRKYLYKESAFDQFGRTALESDEDNVMVPVSSDEPLGGVVTAFPAVISPPEFYNQSQLISSDIDRITGLPEFMTGGLPEIRRTATEVSAITDAANARTADKLAIIEMAISKVAKNMLMLAQQYMTGEQVVRITGKDGEPAWVQFDRDYLEGDFDFDVVGGSTKPNNEAVRRQGALQLVDAMTPFASAGIVNMQELAAHVLRDGFNVKNPERFLSVPPPPMDPSMQGQPEQGGMPPEDGMPPQGGPPQGLPPEIAAMMAQQPPQQ</sequence>
<dbReference type="EMBL" id="LR796877">
    <property type="protein sequence ID" value="CAB4172050.1"/>
    <property type="molecule type" value="Genomic_DNA"/>
</dbReference>
<feature type="compositionally biased region" description="Low complexity" evidence="1">
    <location>
        <begin position="542"/>
        <end position="558"/>
    </location>
</feature>
<evidence type="ECO:0000256" key="1">
    <source>
        <dbReference type="SAM" id="MobiDB-lite"/>
    </source>
</evidence>
<feature type="region of interest" description="Disordered" evidence="1">
    <location>
        <begin position="528"/>
        <end position="582"/>
    </location>
</feature>
<feature type="compositionally biased region" description="Low complexity" evidence="1">
    <location>
        <begin position="568"/>
        <end position="582"/>
    </location>
</feature>
<proteinExistence type="predicted"/>
<protein>
    <submittedName>
        <fullName evidence="2">Portal protein</fullName>
    </submittedName>
</protein>
<accession>A0A6J5PJK4</accession>
<dbReference type="InterPro" id="IPR032427">
    <property type="entry name" value="P22_portal"/>
</dbReference>
<evidence type="ECO:0000313" key="2">
    <source>
        <dbReference type="EMBL" id="CAB4172050.1"/>
    </source>
</evidence>
<dbReference type="Pfam" id="PF16510">
    <property type="entry name" value="P22_portal"/>
    <property type="match status" value="1"/>
</dbReference>
<organism evidence="2">
    <name type="scientific">uncultured Caudovirales phage</name>
    <dbReference type="NCBI Taxonomy" id="2100421"/>
    <lineage>
        <taxon>Viruses</taxon>
        <taxon>Duplodnaviria</taxon>
        <taxon>Heunggongvirae</taxon>
        <taxon>Uroviricota</taxon>
        <taxon>Caudoviricetes</taxon>
        <taxon>Peduoviridae</taxon>
        <taxon>Maltschvirus</taxon>
        <taxon>Maltschvirus maltsch</taxon>
    </lineage>
</organism>
<name>A0A6J5PJK4_9CAUD</name>
<reference evidence="2" key="1">
    <citation type="submission" date="2020-05" db="EMBL/GenBank/DDBJ databases">
        <authorList>
            <person name="Chiriac C."/>
            <person name="Salcher M."/>
            <person name="Ghai R."/>
            <person name="Kavagutti S V."/>
        </authorList>
    </citation>
    <scope>NUCLEOTIDE SEQUENCE</scope>
</reference>
<gene>
    <name evidence="2" type="ORF">UFOVP923_46</name>
</gene>